<feature type="region of interest" description="Disordered" evidence="6">
    <location>
        <begin position="306"/>
        <end position="361"/>
    </location>
</feature>
<comment type="subcellular location">
    <subcellularLocation>
        <location evidence="1">Cell membrane</location>
        <topology evidence="1">Multi-pass membrane protein</topology>
    </subcellularLocation>
</comment>
<keyword evidence="5 7" id="KW-0472">Membrane</keyword>
<proteinExistence type="predicted"/>
<evidence type="ECO:0000256" key="3">
    <source>
        <dbReference type="ARBA" id="ARBA00022692"/>
    </source>
</evidence>
<dbReference type="Proteomes" id="UP000015354">
    <property type="component" value="Unassembled WGS sequence"/>
</dbReference>
<evidence type="ECO:0000256" key="4">
    <source>
        <dbReference type="ARBA" id="ARBA00022989"/>
    </source>
</evidence>
<evidence type="ECO:0000256" key="6">
    <source>
        <dbReference type="SAM" id="MobiDB-lite"/>
    </source>
</evidence>
<keyword evidence="4 7" id="KW-1133">Transmembrane helix</keyword>
<feature type="compositionally biased region" description="Pro residues" evidence="6">
    <location>
        <begin position="1042"/>
        <end position="1051"/>
    </location>
</feature>
<feature type="transmembrane region" description="Helical" evidence="7">
    <location>
        <begin position="612"/>
        <end position="636"/>
    </location>
</feature>
<keyword evidence="2" id="KW-1003">Cell membrane</keyword>
<accession>S9VXT0</accession>
<keyword evidence="3 7" id="KW-0812">Transmembrane</keyword>
<organism evidence="8 9">
    <name type="scientific">Strigomonas culicis</name>
    <dbReference type="NCBI Taxonomy" id="28005"/>
    <lineage>
        <taxon>Eukaryota</taxon>
        <taxon>Discoba</taxon>
        <taxon>Euglenozoa</taxon>
        <taxon>Kinetoplastea</taxon>
        <taxon>Metakinetoplastina</taxon>
        <taxon>Trypanosomatida</taxon>
        <taxon>Trypanosomatidae</taxon>
        <taxon>Strigomonadinae</taxon>
        <taxon>Strigomonas</taxon>
    </lineage>
</organism>
<feature type="transmembrane region" description="Helical" evidence="7">
    <location>
        <begin position="589"/>
        <end position="606"/>
    </location>
</feature>
<feature type="transmembrane region" description="Helical" evidence="7">
    <location>
        <begin position="20"/>
        <end position="40"/>
    </location>
</feature>
<feature type="region of interest" description="Disordered" evidence="6">
    <location>
        <begin position="1029"/>
        <end position="1051"/>
    </location>
</feature>
<evidence type="ECO:0000256" key="5">
    <source>
        <dbReference type="ARBA" id="ARBA00023136"/>
    </source>
</evidence>
<evidence type="ECO:0000256" key="7">
    <source>
        <dbReference type="SAM" id="Phobius"/>
    </source>
</evidence>
<feature type="region of interest" description="Disordered" evidence="6">
    <location>
        <begin position="890"/>
        <end position="920"/>
    </location>
</feature>
<comment type="caution">
    <text evidence="8">The sequence shown here is derived from an EMBL/GenBank/DDBJ whole genome shotgun (WGS) entry which is preliminary data.</text>
</comment>
<evidence type="ECO:0000256" key="1">
    <source>
        <dbReference type="ARBA" id="ARBA00004651"/>
    </source>
</evidence>
<dbReference type="EMBL" id="ATMH01003158">
    <property type="protein sequence ID" value="EPY31866.1"/>
    <property type="molecule type" value="Genomic_DNA"/>
</dbReference>
<feature type="transmembrane region" description="Helical" evidence="7">
    <location>
        <begin position="648"/>
        <end position="667"/>
    </location>
</feature>
<keyword evidence="9" id="KW-1185">Reference proteome</keyword>
<feature type="compositionally biased region" description="Low complexity" evidence="6">
    <location>
        <begin position="893"/>
        <end position="907"/>
    </location>
</feature>
<dbReference type="PANTHER" id="PTHR30509:SF38">
    <property type="entry name" value="FUSARIC ACID RESISTANCE PROTEIN-LIKE"/>
    <property type="match status" value="1"/>
</dbReference>
<evidence type="ECO:0000313" key="8">
    <source>
        <dbReference type="EMBL" id="EPY31866.1"/>
    </source>
</evidence>
<feature type="transmembrane region" description="Helical" evidence="7">
    <location>
        <begin position="82"/>
        <end position="99"/>
    </location>
</feature>
<dbReference type="GO" id="GO:0005886">
    <property type="term" value="C:plasma membrane"/>
    <property type="evidence" value="ECO:0007669"/>
    <property type="project" value="UniProtKB-SubCell"/>
</dbReference>
<feature type="transmembrane region" description="Helical" evidence="7">
    <location>
        <begin position="565"/>
        <end position="582"/>
    </location>
</feature>
<evidence type="ECO:0000256" key="2">
    <source>
        <dbReference type="ARBA" id="ARBA00022475"/>
    </source>
</evidence>
<protein>
    <submittedName>
        <fullName evidence="8">Uncharacterized protein</fullName>
    </submittedName>
</protein>
<feature type="compositionally biased region" description="Basic and acidic residues" evidence="6">
    <location>
        <begin position="336"/>
        <end position="351"/>
    </location>
</feature>
<reference evidence="8 9" key="1">
    <citation type="journal article" date="2013" name="PLoS ONE">
        <title>Predicting the Proteins of Angomonas deanei, Strigomonas culicis and Their Respective Endosymbionts Reveals New Aspects of the Trypanosomatidae Family.</title>
        <authorList>
            <person name="Motta M.C."/>
            <person name="Martins A.C."/>
            <person name="de Souza S.S."/>
            <person name="Catta-Preta C.M."/>
            <person name="Silva R."/>
            <person name="Klein C.C."/>
            <person name="de Almeida L.G."/>
            <person name="de Lima Cunha O."/>
            <person name="Ciapina L.P."/>
            <person name="Brocchi M."/>
            <person name="Colabardini A.C."/>
            <person name="de Araujo Lima B."/>
            <person name="Machado C.R."/>
            <person name="de Almeida Soares C.M."/>
            <person name="Probst C.M."/>
            <person name="de Menezes C.B."/>
            <person name="Thompson C.E."/>
            <person name="Bartholomeu D.C."/>
            <person name="Gradia D.F."/>
            <person name="Pavoni D.P."/>
            <person name="Grisard E.C."/>
            <person name="Fantinatti-Garboggini F."/>
            <person name="Marchini F.K."/>
            <person name="Rodrigues-Luiz G.F."/>
            <person name="Wagner G."/>
            <person name="Goldman G.H."/>
            <person name="Fietto J.L."/>
            <person name="Elias M.C."/>
            <person name="Goldman M.H."/>
            <person name="Sagot M.F."/>
            <person name="Pereira M."/>
            <person name="Stoco P.H."/>
            <person name="de Mendonca-Neto R.P."/>
            <person name="Teixeira S.M."/>
            <person name="Maciel T.E."/>
            <person name="de Oliveira Mendes T.A."/>
            <person name="Urmenyi T.P."/>
            <person name="de Souza W."/>
            <person name="Schenkman S."/>
            <person name="de Vasconcelos A.T."/>
        </authorList>
    </citation>
    <scope>NUCLEOTIDE SEQUENCE [LARGE SCALE GENOMIC DNA]</scope>
</reference>
<dbReference type="OrthoDB" id="260652at2759"/>
<name>S9VXT0_9TRYP</name>
<gene>
    <name evidence="8" type="ORF">STCU_03158</name>
</gene>
<sequence>MPIFYALRVTLMVALPLGFLARYPLTMAIFPIHVIMPLFGIADTRVFVGEQIGFFITSCQVAIWFMLWGTFNNVLNTRAHSGAWWCTLLFSVFVASLFGDLRCKRLSVLATTLIMEMQYIKGSSDMWFPARVCRDIILSVSLALVQSLFPPRTVARQCDDMLAGGWKHLSRIVRTASTACWSDDPIECTTALSRMSTEPLRHVQVVLPQRLFFIMYEFWESTLRLELRKEKLELQGSFRPAVHALTDTARTLVVKRPFNFVATGATPAADHAHEPYGSPTEAGAAGAAAVPDCFQTARRSVRRMFGVPLPRDGTPLPENAAAATKPNTLRQRGGKGRPETEPKTNHSRDARQPSQSDKAGGDLDQNCFTLAHWKMANTLVKPDLLVFLDAFDAVLAGLGKHLTPAEVAAHVPFAALREAADQLHRALNKLHFELLIRSSEPVNPVLYTSTMFFHLTLINMAESLLRYGDRMRHFDRSRYKSGWRRFFEFFLLDYWHAFWEELPRRVTLATPRDVRIVKDAIKMALAYGVGTMYTQYMDPENVYYFGMAILMGVGLPTAGDTMVASVYRVTGMVIACSIAYVAIWHTPNLAGELAVALGGVFIALLFREVMPYAHTAIYVGMLILTALNSATTKLVLLSRIVSNSFTVMTYYTICIFFFPINVLRVTYSFQVESITYVADSFSRLARLMRVPVDTADASERDMVRQELQQLVAARKKGWGTICTFGSWLPRAAAEPTLHGQPYPLQEMNNVYSSLRRLASAVDMVHAALAHLYQPHPDGMDPHLVALMATITPIMLRMDETVRVVMQDFVDAFVVPFTWTAERATRHFTDFLALNNDLHKAFYTSHRHMVRTFRRQFQEAVVSRTVQRAAERHLLSPELATSFAVARGGRSRNASFAPPAAATPFARPDSSGSLPTTEQDREALAQALKPLERQAEVDAYEDFIAQRTNLSFAGPPASAGGSEIGGPQPSQGLGGAEDGEYFRDNLSMLLPTLTAGPHGSVGLDVEMLASLMVAADDVLLRGESGCCAPCTASTRTPRSRDGPPVPISPLQV</sequence>
<evidence type="ECO:0000313" key="9">
    <source>
        <dbReference type="Proteomes" id="UP000015354"/>
    </source>
</evidence>
<feature type="region of interest" description="Disordered" evidence="6">
    <location>
        <begin position="950"/>
        <end position="978"/>
    </location>
</feature>
<dbReference type="AlphaFoldDB" id="S9VXT0"/>
<feature type="transmembrane region" description="Helical" evidence="7">
    <location>
        <begin position="52"/>
        <end position="70"/>
    </location>
</feature>
<feature type="transmembrane region" description="Helical" evidence="7">
    <location>
        <begin position="542"/>
        <end position="559"/>
    </location>
</feature>
<dbReference type="PANTHER" id="PTHR30509">
    <property type="entry name" value="P-HYDROXYBENZOIC ACID EFFLUX PUMP SUBUNIT-RELATED"/>
    <property type="match status" value="1"/>
</dbReference>